<accession>A0A9D1LCH5</accession>
<feature type="signal peptide" evidence="8">
    <location>
        <begin position="1"/>
        <end position="27"/>
    </location>
</feature>
<evidence type="ECO:0000256" key="1">
    <source>
        <dbReference type="ARBA" id="ARBA00004635"/>
    </source>
</evidence>
<dbReference type="InterPro" id="IPR038501">
    <property type="entry name" value="Spore_GerAC_C_sf"/>
</dbReference>
<dbReference type="PROSITE" id="PS51257">
    <property type="entry name" value="PROKAR_LIPOPROTEIN"/>
    <property type="match status" value="1"/>
</dbReference>
<gene>
    <name evidence="11" type="ORF">IAB02_08855</name>
</gene>
<reference evidence="11" key="2">
    <citation type="journal article" date="2021" name="PeerJ">
        <title>Extensive microbial diversity within the chicken gut microbiome revealed by metagenomics and culture.</title>
        <authorList>
            <person name="Gilroy R."/>
            <person name="Ravi A."/>
            <person name="Getino M."/>
            <person name="Pursley I."/>
            <person name="Horton D.L."/>
            <person name="Alikhan N.F."/>
            <person name="Baker D."/>
            <person name="Gharbi K."/>
            <person name="Hall N."/>
            <person name="Watson M."/>
            <person name="Adriaenssens E.M."/>
            <person name="Foster-Nyarko E."/>
            <person name="Jarju S."/>
            <person name="Secka A."/>
            <person name="Antonio M."/>
            <person name="Oren A."/>
            <person name="Chaudhuri R.R."/>
            <person name="La Ragione R."/>
            <person name="Hildebrand F."/>
            <person name="Pallen M.J."/>
        </authorList>
    </citation>
    <scope>NUCLEOTIDE SEQUENCE</scope>
    <source>
        <strain evidence="11">ChiHcec3-11533</strain>
    </source>
</reference>
<keyword evidence="7" id="KW-0449">Lipoprotein</keyword>
<evidence type="ECO:0000313" key="12">
    <source>
        <dbReference type="Proteomes" id="UP000824072"/>
    </source>
</evidence>
<evidence type="ECO:0000256" key="2">
    <source>
        <dbReference type="ARBA" id="ARBA00007886"/>
    </source>
</evidence>
<evidence type="ECO:0000256" key="4">
    <source>
        <dbReference type="ARBA" id="ARBA00022729"/>
    </source>
</evidence>
<reference evidence="11" key="1">
    <citation type="submission" date="2020-10" db="EMBL/GenBank/DDBJ databases">
        <authorList>
            <person name="Gilroy R."/>
        </authorList>
    </citation>
    <scope>NUCLEOTIDE SEQUENCE</scope>
    <source>
        <strain evidence="11">ChiHcec3-11533</strain>
    </source>
</reference>
<dbReference type="InterPro" id="IPR008844">
    <property type="entry name" value="Spore_GerAC-like"/>
</dbReference>
<dbReference type="InterPro" id="IPR046953">
    <property type="entry name" value="Spore_GerAC-like_C"/>
</dbReference>
<feature type="chain" id="PRO_5039240463" description="Germination protein, Ger(X)C family" evidence="8">
    <location>
        <begin position="28"/>
        <end position="387"/>
    </location>
</feature>
<keyword evidence="3" id="KW-0309">Germination</keyword>
<organism evidence="11 12">
    <name type="scientific">Candidatus Pullichristensenella excrementigallinarum</name>
    <dbReference type="NCBI Taxonomy" id="2840907"/>
    <lineage>
        <taxon>Bacteria</taxon>
        <taxon>Bacillati</taxon>
        <taxon>Bacillota</taxon>
        <taxon>Clostridia</taxon>
        <taxon>Candidatus Pullichristensenella</taxon>
    </lineage>
</organism>
<dbReference type="PANTHER" id="PTHR35789:SF1">
    <property type="entry name" value="SPORE GERMINATION PROTEIN B3"/>
    <property type="match status" value="1"/>
</dbReference>
<feature type="domain" description="Spore germination protein N-terminal" evidence="10">
    <location>
        <begin position="27"/>
        <end position="194"/>
    </location>
</feature>
<keyword evidence="6" id="KW-0564">Palmitate</keyword>
<evidence type="ECO:0000259" key="9">
    <source>
        <dbReference type="Pfam" id="PF05504"/>
    </source>
</evidence>
<dbReference type="EMBL" id="DVMU01000192">
    <property type="protein sequence ID" value="HIU34659.1"/>
    <property type="molecule type" value="Genomic_DNA"/>
</dbReference>
<evidence type="ECO:0000259" key="10">
    <source>
        <dbReference type="Pfam" id="PF25198"/>
    </source>
</evidence>
<feature type="domain" description="Spore germination GerAC-like C-terminal" evidence="9">
    <location>
        <begin position="241"/>
        <end position="382"/>
    </location>
</feature>
<dbReference type="Pfam" id="PF25198">
    <property type="entry name" value="Spore_GerAC_N"/>
    <property type="match status" value="1"/>
</dbReference>
<keyword evidence="4 8" id="KW-0732">Signal</keyword>
<evidence type="ECO:0000256" key="5">
    <source>
        <dbReference type="ARBA" id="ARBA00023136"/>
    </source>
</evidence>
<keyword evidence="5" id="KW-0472">Membrane</keyword>
<dbReference type="GO" id="GO:0016020">
    <property type="term" value="C:membrane"/>
    <property type="evidence" value="ECO:0007669"/>
    <property type="project" value="UniProtKB-SubCell"/>
</dbReference>
<sequence length="387" mass="42659">MRRIRKIVAFFLAALFCCLLTGCQSQSKQLESLALAILFGVDTDAEGAIELTVQIPKIGASSGMDADSGDEAQQSQASDYMIASAKGATYSDAMDLLRLTIPRDLSLRQVKMIIISEELASSDTFIEITQSIAETYQLYNAAEMIICMGSARDFIEEQKPIIGTRISTGVIAMLEHYQERGFIPTTSFADFLYSCVSVYSDSLAALAAQSEPGAEALPEGGVGDSLPSEIPAQSENRNEYMGCAVFRDGIMVDKLNGHETLFVNLLRGKNPPMNYTVDGDVAQLQFNSSPKIQIDVSRDSVEISIRVDMTAVALTVMPDIERLRSQFEQDMLSTFRHCQALGVDPFGFAEIAAGKFLTIDQWLEYDWHEKFPQAEFSLDIRIHKSDT</sequence>
<comment type="similarity">
    <text evidence="2">Belongs to the GerABKC lipoprotein family.</text>
</comment>
<protein>
    <recommendedName>
        <fullName evidence="13">Germination protein, Ger(X)C family</fullName>
    </recommendedName>
</protein>
<evidence type="ECO:0008006" key="13">
    <source>
        <dbReference type="Google" id="ProtNLM"/>
    </source>
</evidence>
<comment type="subcellular location">
    <subcellularLocation>
        <location evidence="1">Membrane</location>
        <topology evidence="1">Lipid-anchor</topology>
    </subcellularLocation>
</comment>
<proteinExistence type="inferred from homology"/>
<comment type="caution">
    <text evidence="11">The sequence shown here is derived from an EMBL/GenBank/DDBJ whole genome shotgun (WGS) entry which is preliminary data.</text>
</comment>
<dbReference type="InterPro" id="IPR057336">
    <property type="entry name" value="GerAC_N"/>
</dbReference>
<dbReference type="Pfam" id="PF05504">
    <property type="entry name" value="Spore_GerAC"/>
    <property type="match status" value="1"/>
</dbReference>
<dbReference type="GO" id="GO:0009847">
    <property type="term" value="P:spore germination"/>
    <property type="evidence" value="ECO:0007669"/>
    <property type="project" value="InterPro"/>
</dbReference>
<evidence type="ECO:0000256" key="3">
    <source>
        <dbReference type="ARBA" id="ARBA00022544"/>
    </source>
</evidence>
<name>A0A9D1LCH5_9FIRM</name>
<evidence type="ECO:0000256" key="8">
    <source>
        <dbReference type="SAM" id="SignalP"/>
    </source>
</evidence>
<dbReference type="AlphaFoldDB" id="A0A9D1LCH5"/>
<dbReference type="PANTHER" id="PTHR35789">
    <property type="entry name" value="SPORE GERMINATION PROTEIN B3"/>
    <property type="match status" value="1"/>
</dbReference>
<evidence type="ECO:0000313" key="11">
    <source>
        <dbReference type="EMBL" id="HIU34659.1"/>
    </source>
</evidence>
<dbReference type="Gene3D" id="3.30.300.210">
    <property type="entry name" value="Nutrient germinant receptor protein C, domain 3"/>
    <property type="match status" value="1"/>
</dbReference>
<dbReference type="Proteomes" id="UP000824072">
    <property type="component" value="Unassembled WGS sequence"/>
</dbReference>
<evidence type="ECO:0000256" key="6">
    <source>
        <dbReference type="ARBA" id="ARBA00023139"/>
    </source>
</evidence>
<evidence type="ECO:0000256" key="7">
    <source>
        <dbReference type="ARBA" id="ARBA00023288"/>
    </source>
</evidence>